<dbReference type="InParanoid" id="A0A061GN47"/>
<dbReference type="Proteomes" id="UP000026915">
    <property type="component" value="Chromosome 9"/>
</dbReference>
<name>A0A061GN47_THECC</name>
<feature type="binding site" evidence="10">
    <location>
        <position position="129"/>
    </location>
    <ligand>
        <name>Fe cation</name>
        <dbReference type="ChEBI" id="CHEBI:24875"/>
        <label>1</label>
    </ligand>
</feature>
<evidence type="ECO:0000256" key="9">
    <source>
        <dbReference type="ARBA" id="ARBA00023004"/>
    </source>
</evidence>
<evidence type="ECO:0000256" key="1">
    <source>
        <dbReference type="ARBA" id="ARBA00004496"/>
    </source>
</evidence>
<sequence>MTVIVPGSLSLSFGLSSYSSVETFLLANENVMLFPVIDNANTAATATVVENENIEKGELQEVREMQLDGGFVLPESNALGHSFRDYEKESLRREIAEKGKEEYEKLDKAVAKGNNTTLPPAGLFIIRVHSIYALHRSGSYTYLMNDEDKEMMSGSNKYDLYSKSKVRVNVEEMKPYYLSLIQKYFPKKLKW</sequence>
<comment type="similarity">
    <text evidence="3 11">Belongs to the myo-inositol oxygenase family.</text>
</comment>
<reference evidence="12 13" key="1">
    <citation type="journal article" date="2013" name="Genome Biol.">
        <title>The genome sequence of the most widely cultivated cacao type and its use to identify candidate genes regulating pod color.</title>
        <authorList>
            <person name="Motamayor J.C."/>
            <person name="Mockaitis K."/>
            <person name="Schmutz J."/>
            <person name="Haiminen N."/>
            <person name="Iii D.L."/>
            <person name="Cornejo O."/>
            <person name="Findley S.D."/>
            <person name="Zheng P."/>
            <person name="Utro F."/>
            <person name="Royaert S."/>
            <person name="Saski C."/>
            <person name="Jenkins J."/>
            <person name="Podicheti R."/>
            <person name="Zhao M."/>
            <person name="Scheffler B.E."/>
            <person name="Stack J.C."/>
            <person name="Feltus F.A."/>
            <person name="Mustiga G.M."/>
            <person name="Amores F."/>
            <person name="Phillips W."/>
            <person name="Marelli J.P."/>
            <person name="May G.D."/>
            <person name="Shapiro H."/>
            <person name="Ma J."/>
            <person name="Bustamante C.D."/>
            <person name="Schnell R.J."/>
            <person name="Main D."/>
            <person name="Gilbert D."/>
            <person name="Parida L."/>
            <person name="Kuhn D.N."/>
        </authorList>
    </citation>
    <scope>NUCLEOTIDE SEQUENCE [LARGE SCALE GENOMIC DNA]</scope>
    <source>
        <strain evidence="13">cv. Matina 1-6</strain>
    </source>
</reference>
<dbReference type="GO" id="GO:0050113">
    <property type="term" value="F:inositol oxygenase activity"/>
    <property type="evidence" value="ECO:0000318"/>
    <property type="project" value="GO_Central"/>
</dbReference>
<dbReference type="eggNOG" id="KOG1573">
    <property type="taxonomic scope" value="Eukaryota"/>
</dbReference>
<gene>
    <name evidence="12" type="ORF">TCM_037732</name>
</gene>
<dbReference type="SUPFAM" id="SSF109604">
    <property type="entry name" value="HD-domain/PDEase-like"/>
    <property type="match status" value="1"/>
</dbReference>
<evidence type="ECO:0000256" key="11">
    <source>
        <dbReference type="RuleBase" id="RU367039"/>
    </source>
</evidence>
<evidence type="ECO:0000256" key="10">
    <source>
        <dbReference type="PIRSR" id="PIRSR607828-2"/>
    </source>
</evidence>
<evidence type="ECO:0000313" key="12">
    <source>
        <dbReference type="EMBL" id="EOY30572.1"/>
    </source>
</evidence>
<proteinExistence type="inferred from homology"/>
<keyword evidence="6" id="KW-0060">Ascorbate biosynthesis</keyword>
<protein>
    <recommendedName>
        <fullName evidence="4 11">Inositol oxygenase</fullName>
        <ecNumber evidence="4 11">1.13.99.1</ecNumber>
    </recommendedName>
    <alternativeName>
        <fullName evidence="11">Myo-inositol oxygenase</fullName>
    </alternativeName>
</protein>
<accession>A0A061GN47</accession>
<feature type="binding site" evidence="10">
    <location>
        <position position="159"/>
    </location>
    <ligand>
        <name>Fe cation</name>
        <dbReference type="ChEBI" id="CHEBI:24875"/>
        <label>1</label>
    </ligand>
</feature>
<dbReference type="GO" id="GO:0005737">
    <property type="term" value="C:cytoplasm"/>
    <property type="evidence" value="ECO:0007669"/>
    <property type="project" value="UniProtKB-SubCell"/>
</dbReference>
<dbReference type="Pfam" id="PF05153">
    <property type="entry name" value="MIOX"/>
    <property type="match status" value="1"/>
</dbReference>
<dbReference type="Gramene" id="EOY30572">
    <property type="protein sequence ID" value="EOY30572"/>
    <property type="gene ID" value="TCM_037732"/>
</dbReference>
<dbReference type="GO" id="GO:0019853">
    <property type="term" value="P:L-ascorbic acid biosynthetic process"/>
    <property type="evidence" value="ECO:0007669"/>
    <property type="project" value="UniProtKB-KW"/>
</dbReference>
<evidence type="ECO:0000256" key="6">
    <source>
        <dbReference type="ARBA" id="ARBA00022644"/>
    </source>
</evidence>
<dbReference type="PANTHER" id="PTHR12588">
    <property type="entry name" value="MYOINOSITOL OXYGENASE"/>
    <property type="match status" value="1"/>
</dbReference>
<organism evidence="12 13">
    <name type="scientific">Theobroma cacao</name>
    <name type="common">Cacao</name>
    <name type="synonym">Cocoa</name>
    <dbReference type="NCBI Taxonomy" id="3641"/>
    <lineage>
        <taxon>Eukaryota</taxon>
        <taxon>Viridiplantae</taxon>
        <taxon>Streptophyta</taxon>
        <taxon>Embryophyta</taxon>
        <taxon>Tracheophyta</taxon>
        <taxon>Spermatophyta</taxon>
        <taxon>Magnoliopsida</taxon>
        <taxon>eudicotyledons</taxon>
        <taxon>Gunneridae</taxon>
        <taxon>Pentapetalae</taxon>
        <taxon>rosids</taxon>
        <taxon>malvids</taxon>
        <taxon>Malvales</taxon>
        <taxon>Malvaceae</taxon>
        <taxon>Byttnerioideae</taxon>
        <taxon>Theobroma</taxon>
    </lineage>
</organism>
<dbReference type="AlphaFoldDB" id="A0A061GN47"/>
<comment type="pathway">
    <text evidence="2 11">Polyol metabolism; myo-inositol degradation into D-glucuronate; D-glucuronate from myo-inositol: step 1/1.</text>
</comment>
<comment type="catalytic activity">
    <reaction evidence="11">
        <text>myo-inositol + O2 = D-glucuronate + H2O + H(+)</text>
        <dbReference type="Rhea" id="RHEA:23696"/>
        <dbReference type="ChEBI" id="CHEBI:15377"/>
        <dbReference type="ChEBI" id="CHEBI:15378"/>
        <dbReference type="ChEBI" id="CHEBI:15379"/>
        <dbReference type="ChEBI" id="CHEBI:17268"/>
        <dbReference type="ChEBI" id="CHEBI:58720"/>
        <dbReference type="EC" id="1.13.99.1"/>
    </reaction>
</comment>
<keyword evidence="13" id="KW-1185">Reference proteome</keyword>
<dbReference type="GO" id="GO:0019310">
    <property type="term" value="P:inositol catabolic process"/>
    <property type="evidence" value="ECO:0000318"/>
    <property type="project" value="GO_Central"/>
</dbReference>
<evidence type="ECO:0000256" key="2">
    <source>
        <dbReference type="ARBA" id="ARBA00005167"/>
    </source>
</evidence>
<evidence type="ECO:0000313" key="13">
    <source>
        <dbReference type="Proteomes" id="UP000026915"/>
    </source>
</evidence>
<keyword evidence="7 10" id="KW-0479">Metal-binding</keyword>
<dbReference type="GO" id="GO:0005506">
    <property type="term" value="F:iron ion binding"/>
    <property type="evidence" value="ECO:0007669"/>
    <property type="project" value="InterPro"/>
</dbReference>
<keyword evidence="9 10" id="KW-0408">Iron</keyword>
<comment type="cofactor">
    <cofactor evidence="10 11">
        <name>Fe cation</name>
        <dbReference type="ChEBI" id="CHEBI:24875"/>
    </cofactor>
    <text evidence="10 11">Binds 2 iron ions per subunit.</text>
</comment>
<keyword evidence="5 11" id="KW-0963">Cytoplasm</keyword>
<evidence type="ECO:0000256" key="3">
    <source>
        <dbReference type="ARBA" id="ARBA00005286"/>
    </source>
</evidence>
<evidence type="ECO:0000256" key="7">
    <source>
        <dbReference type="ARBA" id="ARBA00022723"/>
    </source>
</evidence>
<evidence type="ECO:0000256" key="8">
    <source>
        <dbReference type="ARBA" id="ARBA00023002"/>
    </source>
</evidence>
<dbReference type="UniPathway" id="UPA00111">
    <property type="reaction ID" value="UER00527"/>
</dbReference>
<keyword evidence="8 11" id="KW-0560">Oxidoreductase</keyword>
<evidence type="ECO:0000256" key="5">
    <source>
        <dbReference type="ARBA" id="ARBA00022490"/>
    </source>
</evidence>
<dbReference type="EMBL" id="CM001887">
    <property type="protein sequence ID" value="EOY30572.1"/>
    <property type="molecule type" value="Genomic_DNA"/>
</dbReference>
<comment type="subcellular location">
    <subcellularLocation>
        <location evidence="1 11">Cytoplasm</location>
    </subcellularLocation>
</comment>
<dbReference type="HOGENOM" id="CLU_1423826_0_0_1"/>
<dbReference type="PANTHER" id="PTHR12588:SF12">
    <property type="entry name" value="INOSITOL OXYGENASE 1"/>
    <property type="match status" value="1"/>
</dbReference>
<dbReference type="EC" id="1.13.99.1" evidence="4 11"/>
<dbReference type="InterPro" id="IPR007828">
    <property type="entry name" value="Inositol_oxygenase"/>
</dbReference>
<evidence type="ECO:0000256" key="4">
    <source>
        <dbReference type="ARBA" id="ARBA00011919"/>
    </source>
</evidence>